<organism evidence="2 3">
    <name type="scientific">Paracoccus saliphilus</name>
    <dbReference type="NCBI Taxonomy" id="405559"/>
    <lineage>
        <taxon>Bacteria</taxon>
        <taxon>Pseudomonadati</taxon>
        <taxon>Pseudomonadota</taxon>
        <taxon>Alphaproteobacteria</taxon>
        <taxon>Rhodobacterales</taxon>
        <taxon>Paracoccaceae</taxon>
        <taxon>Paracoccus</taxon>
    </lineage>
</organism>
<dbReference type="Pfam" id="PF01797">
    <property type="entry name" value="Y1_Tnp"/>
    <property type="match status" value="1"/>
</dbReference>
<dbReference type="Gene3D" id="3.30.70.1290">
    <property type="entry name" value="Transposase IS200-like"/>
    <property type="match status" value="1"/>
</dbReference>
<accession>A0AA45W4M0</accession>
<dbReference type="EMBL" id="FTOU01000007">
    <property type="protein sequence ID" value="SIS86606.1"/>
    <property type="molecule type" value="Genomic_DNA"/>
</dbReference>
<dbReference type="AlphaFoldDB" id="A0AA45W4M0"/>
<evidence type="ECO:0000259" key="1">
    <source>
        <dbReference type="Pfam" id="PF01797"/>
    </source>
</evidence>
<dbReference type="GO" id="GO:0006313">
    <property type="term" value="P:DNA transposition"/>
    <property type="evidence" value="ECO:0007669"/>
    <property type="project" value="InterPro"/>
</dbReference>
<feature type="domain" description="Transposase IS200-like" evidence="1">
    <location>
        <begin position="3"/>
        <end position="48"/>
    </location>
</feature>
<dbReference type="GO" id="GO:0004803">
    <property type="term" value="F:transposase activity"/>
    <property type="evidence" value="ECO:0007669"/>
    <property type="project" value="InterPro"/>
</dbReference>
<gene>
    <name evidence="2" type="ORF">SAMN05421772_1071</name>
</gene>
<dbReference type="InterPro" id="IPR036515">
    <property type="entry name" value="Transposase_17_sf"/>
</dbReference>
<dbReference type="GO" id="GO:0003677">
    <property type="term" value="F:DNA binding"/>
    <property type="evidence" value="ECO:0007669"/>
    <property type="project" value="InterPro"/>
</dbReference>
<evidence type="ECO:0000313" key="2">
    <source>
        <dbReference type="EMBL" id="SIS86606.1"/>
    </source>
</evidence>
<feature type="non-terminal residue" evidence="2">
    <location>
        <position position="110"/>
    </location>
</feature>
<dbReference type="Proteomes" id="UP000186216">
    <property type="component" value="Unassembled WGS sequence"/>
</dbReference>
<proteinExistence type="predicted"/>
<name>A0AA45W4M0_9RHOB</name>
<evidence type="ECO:0000313" key="3">
    <source>
        <dbReference type="Proteomes" id="UP000186216"/>
    </source>
</evidence>
<dbReference type="InterPro" id="IPR002686">
    <property type="entry name" value="Transposase_17"/>
</dbReference>
<dbReference type="SUPFAM" id="SSF143422">
    <property type="entry name" value="Transposase IS200-like"/>
    <property type="match status" value="1"/>
</dbReference>
<reference evidence="2 3" key="1">
    <citation type="submission" date="2017-01" db="EMBL/GenBank/DDBJ databases">
        <authorList>
            <person name="Varghese N."/>
            <person name="Submissions S."/>
        </authorList>
    </citation>
    <scope>NUCLEOTIDE SEQUENCE [LARGE SCALE GENOMIC DNA]</scope>
    <source>
        <strain evidence="2 3">DSM 18447</strain>
    </source>
</reference>
<comment type="caution">
    <text evidence="2">The sequence shown here is derived from an EMBL/GenBank/DDBJ whole genome shotgun (WGS) entry which is preliminary data.</text>
</comment>
<protein>
    <submittedName>
        <fullName evidence="2">Transposase IS200 like</fullName>
    </submittedName>
</protein>
<sequence>MRLRARGICRQVYRENEVHILREVLSSDHVHMFVLVPPKLAISDLAGAVAECVVGTGFPLSPETSGHAFNLGLAECVETVHEGDAELASTSAVRRSGSREAILSPKNLRP</sequence>